<name>A0ABY5S177_9HYPH</name>
<evidence type="ECO:0000256" key="4">
    <source>
        <dbReference type="ARBA" id="ARBA00022729"/>
    </source>
</evidence>
<keyword evidence="4" id="KW-0732">Signal</keyword>
<protein>
    <submittedName>
        <fullName evidence="6">Extracellular solute-binding protein</fullName>
    </submittedName>
</protein>
<dbReference type="Proteomes" id="UP001017257">
    <property type="component" value="Plasmid pR24_1"/>
</dbReference>
<proteinExistence type="inferred from homology"/>
<dbReference type="SUPFAM" id="SSF53850">
    <property type="entry name" value="Periplasmic binding protein-like II"/>
    <property type="match status" value="1"/>
</dbReference>
<dbReference type="Pfam" id="PF01547">
    <property type="entry name" value="SBP_bac_1"/>
    <property type="match status" value="1"/>
</dbReference>
<dbReference type="CDD" id="cd13585">
    <property type="entry name" value="PBP2_TMBP_like"/>
    <property type="match status" value="1"/>
</dbReference>
<keyword evidence="6" id="KW-0614">Plasmid</keyword>
<evidence type="ECO:0000256" key="1">
    <source>
        <dbReference type="ARBA" id="ARBA00004418"/>
    </source>
</evidence>
<comment type="similarity">
    <text evidence="2">Belongs to the bacterial solute-binding protein 1 family.</text>
</comment>
<sequence>MASAAAGFGLAAIGAPRRSYAQGKPAKLLVVGDSAPWKGTIIQDAIPAFTKQHGIEVEYTQLPNEAMVTRMKAELMGGSNTIDVIQLGASQVGWMGPYLEDVQELIKKTADKHPDFNWGDFPEGVKQLYLHEKEKRYVGVPYRSTTYILHYQKELLEQAGIAKPPQTFPELLEAAAALTKQGNGTRFGIGTCARQGGAIVDHFLPWLRSAGGDLYDPQTGEIFVTRPEAIEALQFYGDLLAKHKVVPPDAVTWEWDEIIANGQNDRYAMAVTVNASATPLNRNPSSKTAGKWSWTVVPGMNTPEQSKSLNGGWAFAVPKDAKNKEWAWEFVQHITGPEWSRRSMEKGNAPARQSVLNDPKVIQEYGWAPASAASLKTAVMNPRDPNWGAFEQHLRSGISQAMLGQTTAKQAMENVASNWKRVMVRTGQN</sequence>
<organism evidence="6 7">
    <name type="scientific">Microvirga terrae</name>
    <dbReference type="NCBI Taxonomy" id="2740529"/>
    <lineage>
        <taxon>Bacteria</taxon>
        <taxon>Pseudomonadati</taxon>
        <taxon>Pseudomonadota</taxon>
        <taxon>Alphaproteobacteria</taxon>
        <taxon>Hyphomicrobiales</taxon>
        <taxon>Methylobacteriaceae</taxon>
        <taxon>Microvirga</taxon>
    </lineage>
</organism>
<comment type="subcellular location">
    <subcellularLocation>
        <location evidence="1">Periplasm</location>
    </subcellularLocation>
</comment>
<dbReference type="PANTHER" id="PTHR43649">
    <property type="entry name" value="ARABINOSE-BINDING PROTEIN-RELATED"/>
    <property type="match status" value="1"/>
</dbReference>
<evidence type="ECO:0000256" key="3">
    <source>
        <dbReference type="ARBA" id="ARBA00022448"/>
    </source>
</evidence>
<geneLocation type="plasmid" evidence="6 7">
    <name>pR24_1</name>
</geneLocation>
<evidence type="ECO:0000313" key="7">
    <source>
        <dbReference type="Proteomes" id="UP001017257"/>
    </source>
</evidence>
<dbReference type="EMBL" id="CP102846">
    <property type="protein sequence ID" value="UVF22294.1"/>
    <property type="molecule type" value="Genomic_DNA"/>
</dbReference>
<dbReference type="InterPro" id="IPR006059">
    <property type="entry name" value="SBP"/>
</dbReference>
<dbReference type="InterPro" id="IPR050490">
    <property type="entry name" value="Bact_solute-bd_prot1"/>
</dbReference>
<keyword evidence="5" id="KW-0574">Periplasm</keyword>
<reference evidence="6" key="1">
    <citation type="submission" date="2022-08" db="EMBL/GenBank/DDBJ databases">
        <title>Microvirga terrae sp. nov., isolated from soil.</title>
        <authorList>
            <person name="Kim K.H."/>
            <person name="Seo Y.L."/>
            <person name="Kim J.M."/>
            <person name="Lee J.K."/>
            <person name="Han D.M."/>
            <person name="Jeon C.O."/>
        </authorList>
    </citation>
    <scope>NUCLEOTIDE SEQUENCE</scope>
    <source>
        <strain evidence="6">R24</strain>
        <plasmid evidence="6">pR24_1</plasmid>
    </source>
</reference>
<evidence type="ECO:0000313" key="6">
    <source>
        <dbReference type="EMBL" id="UVF22294.1"/>
    </source>
</evidence>
<evidence type="ECO:0000256" key="2">
    <source>
        <dbReference type="ARBA" id="ARBA00008520"/>
    </source>
</evidence>
<evidence type="ECO:0000256" key="5">
    <source>
        <dbReference type="ARBA" id="ARBA00022764"/>
    </source>
</evidence>
<accession>A0ABY5S177</accession>
<keyword evidence="3" id="KW-0813">Transport</keyword>
<gene>
    <name evidence="6" type="ORF">HPT29_026810</name>
</gene>
<dbReference type="RefSeq" id="WP_173945470.1">
    <property type="nucleotide sequence ID" value="NZ_CP102846.1"/>
</dbReference>
<dbReference type="Gene3D" id="3.40.190.10">
    <property type="entry name" value="Periplasmic binding protein-like II"/>
    <property type="match status" value="2"/>
</dbReference>
<keyword evidence="7" id="KW-1185">Reference proteome</keyword>
<dbReference type="PANTHER" id="PTHR43649:SF34">
    <property type="entry name" value="ABC TRANSPORTER PERIPLASMIC-BINDING PROTEIN YCJN-RELATED"/>
    <property type="match status" value="1"/>
</dbReference>